<dbReference type="Pfam" id="PF00701">
    <property type="entry name" value="DHDPS"/>
    <property type="match status" value="1"/>
</dbReference>
<accession>A0A381ZZS3</accession>
<name>A0A381ZZS3_9ZZZZ</name>
<evidence type="ECO:0000313" key="2">
    <source>
        <dbReference type="EMBL" id="SVA94785.1"/>
    </source>
</evidence>
<protein>
    <recommendedName>
        <fullName evidence="3">4-hydroxy-tetrahydrodipicolinate synthase</fullName>
    </recommendedName>
</protein>
<dbReference type="InterPro" id="IPR013785">
    <property type="entry name" value="Aldolase_TIM"/>
</dbReference>
<dbReference type="PANTHER" id="PTHR12128">
    <property type="entry name" value="DIHYDRODIPICOLINATE SYNTHASE"/>
    <property type="match status" value="1"/>
</dbReference>
<proteinExistence type="predicted"/>
<reference evidence="2" key="1">
    <citation type="submission" date="2018-05" db="EMBL/GenBank/DDBJ databases">
        <authorList>
            <person name="Lanie J.A."/>
            <person name="Ng W.-L."/>
            <person name="Kazmierczak K.M."/>
            <person name="Andrzejewski T.M."/>
            <person name="Davidsen T.M."/>
            <person name="Wayne K.J."/>
            <person name="Tettelin H."/>
            <person name="Glass J.I."/>
            <person name="Rusch D."/>
            <person name="Podicherti R."/>
            <person name="Tsui H.-C.T."/>
            <person name="Winkler M.E."/>
        </authorList>
    </citation>
    <scope>NUCLEOTIDE SEQUENCE</scope>
</reference>
<organism evidence="2">
    <name type="scientific">marine metagenome</name>
    <dbReference type="NCBI Taxonomy" id="408172"/>
    <lineage>
        <taxon>unclassified sequences</taxon>
        <taxon>metagenomes</taxon>
        <taxon>ecological metagenomes</taxon>
    </lineage>
</organism>
<evidence type="ECO:0000256" key="1">
    <source>
        <dbReference type="ARBA" id="ARBA00023239"/>
    </source>
</evidence>
<evidence type="ECO:0008006" key="3">
    <source>
        <dbReference type="Google" id="ProtNLM"/>
    </source>
</evidence>
<dbReference type="AlphaFoldDB" id="A0A381ZZS3"/>
<gene>
    <name evidence="2" type="ORF">METZ01_LOCUS147639</name>
</gene>
<keyword evidence="1" id="KW-0456">Lyase</keyword>
<dbReference type="PANTHER" id="PTHR12128:SF66">
    <property type="entry name" value="4-HYDROXY-2-OXOGLUTARATE ALDOLASE, MITOCHONDRIAL"/>
    <property type="match status" value="1"/>
</dbReference>
<dbReference type="GO" id="GO:0008840">
    <property type="term" value="F:4-hydroxy-tetrahydrodipicolinate synthase activity"/>
    <property type="evidence" value="ECO:0007669"/>
    <property type="project" value="TreeGrafter"/>
</dbReference>
<sequence length="131" mass="14461">SDYVQITNIIDKAPDGFRVWSGNDDETFPIMCVGGHGVVSVASNLYGNQIKTMMGLILEGNIESAATEHKRLLPIFKALFWVTNPIPIKYAVNRAGFNAGPVRLPLCDPDEDFISTFNPVMDRYEADLPVS</sequence>
<dbReference type="InterPro" id="IPR002220">
    <property type="entry name" value="DapA-like"/>
</dbReference>
<dbReference type="EMBL" id="UINC01023334">
    <property type="protein sequence ID" value="SVA94785.1"/>
    <property type="molecule type" value="Genomic_DNA"/>
</dbReference>
<dbReference type="Gene3D" id="3.20.20.70">
    <property type="entry name" value="Aldolase class I"/>
    <property type="match status" value="1"/>
</dbReference>
<dbReference type="GO" id="GO:0005829">
    <property type="term" value="C:cytosol"/>
    <property type="evidence" value="ECO:0007669"/>
    <property type="project" value="TreeGrafter"/>
</dbReference>
<feature type="non-terminal residue" evidence="2">
    <location>
        <position position="1"/>
    </location>
</feature>
<dbReference type="SUPFAM" id="SSF51569">
    <property type="entry name" value="Aldolase"/>
    <property type="match status" value="1"/>
</dbReference>